<dbReference type="AlphaFoldDB" id="A0A8F0FD51"/>
<geneLocation type="mitochondrion" evidence="1"/>
<sequence length="710" mass="84741">MEKATRYSETDLAYFYAVSPVFKRYSQLNLWSENFSEYNNIKYCEIYLSQYFLGCTQKYILENFSESFLLTLHNSPKFLKFLKSGFFKYINYHFLLLFQNNRFFFGGDSFKEVEIFVEEYFQRYIQNFFEQDLLTCLVSCINEIVPKSFREYLNNRLEFVYKELLIVESNTKFLLNSVVILNLIGSDKNKYYSLGFIDYKNTIKNFYFERFKVDTPNKIKAFYFILTVFPYKIYKSLGVVKEIPGVIKPTFFLEDTIYCWGHCITSTYKKVPSQIFNYGLFDLSKTSIVFTYFIFNREVGSSLNFHPSIVSRYRWCFYTFSKGFYKAFNPFPSHCIKKDSNNYNHDFYFLLESYRVLISFDKRRNDIAIYRSSVDVFFEDIKPLDTKLIDTAVMRFSKPFECTFNAFFNKIYLVKGLATLTEYDKVLLIACKKAFKNLESSFDVTFKEKSLEHFFEENCGEFCLNINDIFNSKFKNSYTNLKVIKKDSSDTSKVVFANIFNTFKGFYQCFGEEFTITTPVNNLSKYNKIVVKNIILYHSFIQSKKRWYKIMFFVFLLKNFSNRWGLYSCRNLLNINKSLFLFHINFHSYRYLFKCNCVFSFSDRFYTIKMNLLYNFCFFSSGLCNKKFKTEFLEESLDCVSSKDNKIFSNIHGNFLLKNKKNIRLGLEEEVNGIYDDTNKVFSKKTVLEVSDYEDDEDVLEEFVVDLFSK</sequence>
<dbReference type="EMBL" id="MZ156059">
    <property type="protein sequence ID" value="QWK44767.1"/>
    <property type="molecule type" value="Genomic_DNA"/>
</dbReference>
<keyword evidence="1" id="KW-0496">Mitochondrion</keyword>
<gene>
    <name evidence="1" type="primary">orf710</name>
</gene>
<protein>
    <submittedName>
        <fullName evidence="1">Uncharacterized protein</fullName>
    </submittedName>
</protein>
<name>A0A8F0FD51_9PHAE</name>
<organism evidence="1">
    <name type="scientific">Pleurophycus gardneri</name>
    <dbReference type="NCBI Taxonomy" id="309362"/>
    <lineage>
        <taxon>Eukaryota</taxon>
        <taxon>Sar</taxon>
        <taxon>Stramenopiles</taxon>
        <taxon>Ochrophyta</taxon>
        <taxon>PX clade</taxon>
        <taxon>Phaeophyceae</taxon>
        <taxon>Laminariales</taxon>
        <taxon>Alariaceae</taxon>
        <taxon>Pleurophycus</taxon>
    </lineage>
</organism>
<proteinExistence type="predicted"/>
<accession>A0A8F0FD51</accession>
<evidence type="ECO:0000313" key="1">
    <source>
        <dbReference type="EMBL" id="QWK44767.1"/>
    </source>
</evidence>
<reference evidence="1" key="1">
    <citation type="journal article" date="2021" name="Genome Biol. Evol.">
        <title>Genomic rearrangements and sequence evolution across brown algal organelles.</title>
        <authorList>
            <person name="Starko S."/>
            <person name="Bringloe T.T."/>
            <person name="Gomez M.S."/>
            <person name="Darby H."/>
            <person name="Graham S.W."/>
            <person name="Martone P.T."/>
        </authorList>
    </citation>
    <scope>NUCLEOTIDE SEQUENCE</scope>
</reference>